<comment type="caution">
    <text evidence="1">The sequence shown here is derived from an EMBL/GenBank/DDBJ whole genome shotgun (WGS) entry which is preliminary data.</text>
</comment>
<evidence type="ECO:0000313" key="1">
    <source>
        <dbReference type="EMBL" id="KAK3053645.1"/>
    </source>
</evidence>
<keyword evidence="2" id="KW-1185">Reference proteome</keyword>
<gene>
    <name evidence="1" type="ORF">LTR09_005389</name>
</gene>
<proteinExistence type="predicted"/>
<dbReference type="EMBL" id="JAWDJX010000015">
    <property type="protein sequence ID" value="KAK3053645.1"/>
    <property type="molecule type" value="Genomic_DNA"/>
</dbReference>
<name>A0AAJ0DPA2_9PEZI</name>
<evidence type="ECO:0000313" key="2">
    <source>
        <dbReference type="Proteomes" id="UP001271007"/>
    </source>
</evidence>
<sequence length="245" mass="26653">MASFRPLVLEGIDLAGVIEHVLDKHTAPSTIVVCCSKDAFSRQLQAALTHEAVAPENAEQVAPRSKLLARPTLRLLASSRTINLVFCPELAHLRAYLATYAYQITEPIVSGVPPPNSPAPHRILAVLNPIHAHKPTSAYSAQGINRTFATAVDAAYHTQSQLVLAECPSQDDSARLEDLLASEDTTTTIARQTDISFWDEAVSILNVTTKSFGAGERGWVGRTVTIRRIAERWCRFVDLAGAEMS</sequence>
<dbReference type="Proteomes" id="UP001271007">
    <property type="component" value="Unassembled WGS sequence"/>
</dbReference>
<reference evidence="1" key="1">
    <citation type="submission" date="2023-04" db="EMBL/GenBank/DDBJ databases">
        <title>Black Yeasts Isolated from many extreme environments.</title>
        <authorList>
            <person name="Coleine C."/>
            <person name="Stajich J.E."/>
            <person name="Selbmann L."/>
        </authorList>
    </citation>
    <scope>NUCLEOTIDE SEQUENCE</scope>
    <source>
        <strain evidence="1">CCFEE 5312</strain>
    </source>
</reference>
<protein>
    <submittedName>
        <fullName evidence="1">Uncharacterized protein</fullName>
    </submittedName>
</protein>
<accession>A0AAJ0DPA2</accession>
<organism evidence="1 2">
    <name type="scientific">Extremus antarcticus</name>
    <dbReference type="NCBI Taxonomy" id="702011"/>
    <lineage>
        <taxon>Eukaryota</taxon>
        <taxon>Fungi</taxon>
        <taxon>Dikarya</taxon>
        <taxon>Ascomycota</taxon>
        <taxon>Pezizomycotina</taxon>
        <taxon>Dothideomycetes</taxon>
        <taxon>Dothideomycetidae</taxon>
        <taxon>Mycosphaerellales</taxon>
        <taxon>Extremaceae</taxon>
        <taxon>Extremus</taxon>
    </lineage>
</organism>
<dbReference type="AlphaFoldDB" id="A0AAJ0DPA2"/>